<dbReference type="RefSeq" id="WP_011177864.1">
    <property type="nucleotide sequence ID" value="NC_005877.1"/>
</dbReference>
<comment type="catalytic activity">
    <reaction evidence="3">
        <text>6-carboxy-5,6,7,8-tetrahydropterin + H(+) = 7-carboxy-7-carbaguanine + NH4(+)</text>
        <dbReference type="Rhea" id="RHEA:27974"/>
        <dbReference type="ChEBI" id="CHEBI:15378"/>
        <dbReference type="ChEBI" id="CHEBI:28938"/>
        <dbReference type="ChEBI" id="CHEBI:61032"/>
        <dbReference type="ChEBI" id="CHEBI:61036"/>
        <dbReference type="EC" id="4.3.99.3"/>
    </reaction>
</comment>
<dbReference type="GO" id="GO:0051539">
    <property type="term" value="F:4 iron, 4 sulfur cluster binding"/>
    <property type="evidence" value="ECO:0007669"/>
    <property type="project" value="UniProtKB-UniRule"/>
</dbReference>
<accession>Q6L054</accession>
<dbReference type="KEGG" id="pto:PTO1063"/>
<reference evidence="4 5" key="1">
    <citation type="journal article" date="2004" name="Proc. Natl. Acad. Sci. U.S.A.">
        <title>Genome sequence of Picrophilus torridus and its implications for life around pH 0.</title>
        <authorList>
            <person name="Futterer O."/>
            <person name="Angelov A."/>
            <person name="Liesegang H."/>
            <person name="Gottschalk G."/>
            <person name="Schleper C."/>
            <person name="Schepers B."/>
            <person name="Dock C."/>
            <person name="Antranikian G."/>
            <person name="Liebl W."/>
        </authorList>
    </citation>
    <scope>NUCLEOTIDE SEQUENCE [LARGE SCALE GENOMIC DNA]</scope>
    <source>
        <strain evidence="5">ATCC 700027 / DSM 9790 / JCM 10055 / NBRC 100828</strain>
    </source>
</reference>
<dbReference type="GO" id="GO:0000287">
    <property type="term" value="F:magnesium ion binding"/>
    <property type="evidence" value="ECO:0007669"/>
    <property type="project" value="UniProtKB-UniRule"/>
</dbReference>
<dbReference type="InterPro" id="IPR013785">
    <property type="entry name" value="Aldolase_TIM"/>
</dbReference>
<dbReference type="UniPathway" id="UPA00391"/>
<evidence type="ECO:0000313" key="5">
    <source>
        <dbReference type="Proteomes" id="UP000000438"/>
    </source>
</evidence>
<comment type="pathway">
    <text evidence="3">Purine metabolism; 7-cyano-7-deazaguanine biosynthesis.</text>
</comment>
<feature type="binding site" evidence="3">
    <location>
        <begin position="147"/>
        <end position="149"/>
    </location>
    <ligand>
        <name>S-adenosyl-L-methionine</name>
        <dbReference type="ChEBI" id="CHEBI:59789"/>
    </ligand>
</feature>
<comment type="function">
    <text evidence="3">Catalyzes the complex heterocyclic radical-mediated conversion of 6-carboxy-5,6,7,8-tetrahydropterin (CPH4) to 7-carboxy-7-deazaguanine (CDG), a step common to the biosynthetic pathways of all 7-deazapurine-containing compounds.</text>
</comment>
<keyword evidence="1 3" id="KW-0004">4Fe-4S</keyword>
<evidence type="ECO:0000313" key="4">
    <source>
        <dbReference type="EMBL" id="AAT43648.1"/>
    </source>
</evidence>
<keyword evidence="3" id="KW-0411">Iron-sulfur</keyword>
<dbReference type="PATRIC" id="fig|263820.9.peg.1103"/>
<dbReference type="STRING" id="263820.PTO1063"/>
<dbReference type="HAMAP" id="MF_00917">
    <property type="entry name" value="QueE"/>
    <property type="match status" value="1"/>
</dbReference>
<name>Q6L054_PICTO</name>
<gene>
    <name evidence="3" type="primary">queE</name>
    <name evidence="4" type="ordered locus">PTO1063</name>
</gene>
<feature type="binding site" evidence="3">
    <location>
        <position position="35"/>
    </location>
    <ligand>
        <name>[4Fe-4S] cluster</name>
        <dbReference type="ChEBI" id="CHEBI:49883"/>
        <note>4Fe-4S-S-AdoMet</note>
    </ligand>
</feature>
<feature type="binding site" evidence="3">
    <location>
        <position position="100"/>
    </location>
    <ligand>
        <name>S-adenosyl-L-methionine</name>
        <dbReference type="ChEBI" id="CHEBI:59789"/>
    </ligand>
</feature>
<dbReference type="AlphaFoldDB" id="Q6L054"/>
<organism evidence="4 5">
    <name type="scientific">Picrophilus torridus (strain ATCC 700027 / DSM 9790 / JCM 10055 / NBRC 100828 / KAW 2/3)</name>
    <dbReference type="NCBI Taxonomy" id="1122961"/>
    <lineage>
        <taxon>Archaea</taxon>
        <taxon>Methanobacteriati</taxon>
        <taxon>Thermoplasmatota</taxon>
        <taxon>Thermoplasmata</taxon>
        <taxon>Thermoplasmatales</taxon>
        <taxon>Picrophilaceae</taxon>
        <taxon>Picrophilus</taxon>
    </lineage>
</organism>
<dbReference type="EC" id="4.3.99.3" evidence="3"/>
<evidence type="ECO:0000256" key="2">
    <source>
        <dbReference type="ARBA" id="ARBA00023239"/>
    </source>
</evidence>
<comment type="cofactor">
    <cofactor evidence="3">
        <name>S-adenosyl-L-methionine</name>
        <dbReference type="ChEBI" id="CHEBI:59789"/>
    </cofactor>
    <text evidence="3">Binds 1 S-adenosyl-L-methionine per subunit.</text>
</comment>
<dbReference type="PaxDb" id="263820-PTO1063"/>
<keyword evidence="3" id="KW-0408">Iron</keyword>
<comment type="cofactor">
    <cofactor evidence="3">
        <name>[4Fe-4S] cluster</name>
        <dbReference type="ChEBI" id="CHEBI:49883"/>
    </cofactor>
    <text evidence="3">Binds 1 [4Fe-4S] cluster. The cluster is coordinated with 3 cysteines and an exchangeable S-adenosyl-L-methionine.</text>
</comment>
<dbReference type="FunCoup" id="Q6L054">
    <property type="interactions" value="1"/>
</dbReference>
<dbReference type="GeneID" id="2844305"/>
<dbReference type="OrthoDB" id="7980at2157"/>
<sequence length="249" mass="28544">MGIRLVDLFYSIQGEGRYAGKPAFFIRFPECNLFCGLEKPLKPGNYDQEYINNLKSVNAGWVCDTMAQWLSNGFQIDINDIVDYISRLSSGSYNIVFTGGEPLINRSNILKIIDAVNSKNLKPYIYEIETNGTMEPIEDDSISYNISLKLSGSGMKRSKRINGNIIRKYLLLKNTWWKFVISNINDAMEAIEIMDEYGIKRDSVYFMPAAFSRDELVKNSVEVIEMCKEFGVNYSPRLQIFIYDKYVGV</sequence>
<keyword evidence="3" id="KW-0949">S-adenosyl-L-methionine</keyword>
<protein>
    <recommendedName>
        <fullName evidence="3">7-carboxy-7-deazaguanine synthase</fullName>
        <shortName evidence="3">CDG synthase</shortName>
        <ecNumber evidence="3">4.3.99.3</ecNumber>
    </recommendedName>
    <alternativeName>
        <fullName evidence="3">Archaeosine biosynthesis protein QueE</fullName>
    </alternativeName>
</protein>
<dbReference type="EMBL" id="AE017261">
    <property type="protein sequence ID" value="AAT43648.1"/>
    <property type="molecule type" value="Genomic_DNA"/>
</dbReference>
<dbReference type="InParanoid" id="Q6L054"/>
<comment type="cofactor">
    <cofactor evidence="3">
        <name>Mg(2+)</name>
        <dbReference type="ChEBI" id="CHEBI:18420"/>
    </cofactor>
</comment>
<dbReference type="PANTHER" id="PTHR42836:SF1">
    <property type="entry name" value="7-CARBOXY-7-DEAZAGUANINE SYNTHASE"/>
    <property type="match status" value="1"/>
</dbReference>
<evidence type="ECO:0000256" key="3">
    <source>
        <dbReference type="HAMAP-Rule" id="MF_00917"/>
    </source>
</evidence>
<feature type="binding site" evidence="3">
    <location>
        <begin position="12"/>
        <end position="14"/>
    </location>
    <ligand>
        <name>substrate</name>
    </ligand>
</feature>
<comment type="subunit">
    <text evidence="3">Homodimer.</text>
</comment>
<evidence type="ECO:0000256" key="1">
    <source>
        <dbReference type="ARBA" id="ARBA00022485"/>
    </source>
</evidence>
<keyword evidence="3" id="KW-0460">Magnesium</keyword>
<dbReference type="Proteomes" id="UP000000438">
    <property type="component" value="Chromosome"/>
</dbReference>
<keyword evidence="4" id="KW-0560">Oxidoreductase</keyword>
<feature type="binding site" evidence="3">
    <location>
        <position position="31"/>
    </location>
    <ligand>
        <name>[4Fe-4S] cluster</name>
        <dbReference type="ChEBI" id="CHEBI:49883"/>
        <note>4Fe-4S-S-AdoMet</note>
    </ligand>
</feature>
<dbReference type="SUPFAM" id="SSF102114">
    <property type="entry name" value="Radical SAM enzymes"/>
    <property type="match status" value="1"/>
</dbReference>
<proteinExistence type="inferred from homology"/>
<feature type="binding site" evidence="3">
    <location>
        <position position="63"/>
    </location>
    <ligand>
        <name>[4Fe-4S] cluster</name>
        <dbReference type="ChEBI" id="CHEBI:49883"/>
        <note>4Fe-4S-S-AdoMet</note>
    </ligand>
</feature>
<dbReference type="InterPro" id="IPR058240">
    <property type="entry name" value="rSAM_sf"/>
</dbReference>
<dbReference type="eggNOG" id="arCOG02173">
    <property type="taxonomic scope" value="Archaea"/>
</dbReference>
<dbReference type="GO" id="GO:0016491">
    <property type="term" value="F:oxidoreductase activity"/>
    <property type="evidence" value="ECO:0007669"/>
    <property type="project" value="UniProtKB-KW"/>
</dbReference>
<dbReference type="Gene3D" id="3.20.20.70">
    <property type="entry name" value="Aldolase class I"/>
    <property type="match status" value="1"/>
</dbReference>
<comment type="similarity">
    <text evidence="3">Belongs to the radical SAM superfamily. 7-carboxy-7-deazaguanine synthase family.</text>
</comment>
<comment type="caution">
    <text evidence="3">Lacks conserved residue(s) required for the propagation of feature annotation.</text>
</comment>
<keyword evidence="3" id="KW-0479">Metal-binding</keyword>
<keyword evidence="2 3" id="KW-0456">Lyase</keyword>
<dbReference type="GO" id="GO:1904047">
    <property type="term" value="F:S-adenosyl-L-methionine binding"/>
    <property type="evidence" value="ECO:0007669"/>
    <property type="project" value="UniProtKB-UniRule"/>
</dbReference>
<feature type="binding site" evidence="3">
    <location>
        <position position="98"/>
    </location>
    <ligand>
        <name>substrate</name>
    </ligand>
</feature>
<feature type="binding site" evidence="3">
    <location>
        <position position="27"/>
    </location>
    <ligand>
        <name>substrate</name>
    </ligand>
</feature>
<dbReference type="GO" id="GO:0016840">
    <property type="term" value="F:carbon-nitrogen lyase activity"/>
    <property type="evidence" value="ECO:0007669"/>
    <property type="project" value="UniProtKB-UniRule"/>
</dbReference>
<dbReference type="PANTHER" id="PTHR42836">
    <property type="entry name" value="7-CARBOXY-7-DEAZAGUANINE SYNTHASE"/>
    <property type="match status" value="1"/>
</dbReference>
<feature type="binding site" evidence="3">
    <location>
        <position position="65"/>
    </location>
    <ligand>
        <name>Mg(2+)</name>
        <dbReference type="ChEBI" id="CHEBI:18420"/>
    </ligand>
</feature>
<dbReference type="HOGENOM" id="CLU_066739_2_2_2"/>
<dbReference type="InterPro" id="IPR024924">
    <property type="entry name" value="7-CO-7-deazaguanine_synth-like"/>
</dbReference>